<dbReference type="HOGENOM" id="CLU_1290534_0_0_1"/>
<accession>U5CX66</accession>
<dbReference type="AlphaFoldDB" id="U5CX66"/>
<proteinExistence type="predicted"/>
<protein>
    <submittedName>
        <fullName evidence="1">Uncharacterized protein</fullName>
    </submittedName>
</protein>
<evidence type="ECO:0000313" key="1">
    <source>
        <dbReference type="EMBL" id="ERM96865.1"/>
    </source>
</evidence>
<sequence length="214" mass="23346">MLACLGDLGHEGAEGVEPVIELLPPLPLSHQVLRLVFFLPDLPFCSSSSSLQSETESPLRSPSCFTCDEDDDDLRLGKEIGGLIMSSESMESAEPSKRTLLFLSCCWPYDPQSEGEGTLVHGGILPAAERFVVVVVSVGDWGSKLWWGPAKLSAEKWKGISLMAEEEEEEEEIIIASCLCCCCQDSLWRRWSGRQLSGQASETLCSSITNSITS</sequence>
<dbReference type="EMBL" id="KI396724">
    <property type="protein sequence ID" value="ERM96865.1"/>
    <property type="molecule type" value="Genomic_DNA"/>
</dbReference>
<dbReference type="Proteomes" id="UP000017836">
    <property type="component" value="Unassembled WGS sequence"/>
</dbReference>
<organism evidence="1 2">
    <name type="scientific">Amborella trichopoda</name>
    <dbReference type="NCBI Taxonomy" id="13333"/>
    <lineage>
        <taxon>Eukaryota</taxon>
        <taxon>Viridiplantae</taxon>
        <taxon>Streptophyta</taxon>
        <taxon>Embryophyta</taxon>
        <taxon>Tracheophyta</taxon>
        <taxon>Spermatophyta</taxon>
        <taxon>Magnoliopsida</taxon>
        <taxon>Amborellales</taxon>
        <taxon>Amborellaceae</taxon>
        <taxon>Amborella</taxon>
    </lineage>
</organism>
<name>U5CX66_AMBTC</name>
<evidence type="ECO:0000313" key="2">
    <source>
        <dbReference type="Proteomes" id="UP000017836"/>
    </source>
</evidence>
<reference evidence="2" key="1">
    <citation type="journal article" date="2013" name="Science">
        <title>The Amborella genome and the evolution of flowering plants.</title>
        <authorList>
            <consortium name="Amborella Genome Project"/>
        </authorList>
    </citation>
    <scope>NUCLEOTIDE SEQUENCE [LARGE SCALE GENOMIC DNA]</scope>
</reference>
<dbReference type="Gramene" id="ERM96865">
    <property type="protein sequence ID" value="ERM96865"/>
    <property type="gene ID" value="AMTR_s05733p00001060"/>
</dbReference>
<keyword evidence="2" id="KW-1185">Reference proteome</keyword>
<gene>
    <name evidence="1" type="ORF">AMTR_s05733p00001060</name>
</gene>